<organism evidence="1">
    <name type="scientific">Mimivirus AB-566-O17</name>
    <dbReference type="NCBI Taxonomy" id="1988039"/>
    <lineage>
        <taxon>Viruses</taxon>
        <taxon>Varidnaviria</taxon>
        <taxon>Bamfordvirae</taxon>
        <taxon>Nucleocytoviricota</taxon>
        <taxon>Megaviricetes</taxon>
        <taxon>Imitervirales</taxon>
        <taxon>Mimiviridae</taxon>
        <taxon>Megamimivirinae</taxon>
        <taxon>Mimivirus</taxon>
    </lineage>
</organism>
<dbReference type="EMBL" id="KY565525">
    <property type="protein sequence ID" value="ARR75008.1"/>
    <property type="molecule type" value="Genomic_DNA"/>
</dbReference>
<name>A0A1X9VNW8_9VIRU</name>
<gene>
    <name evidence="1" type="ORF">SAGO17_0090</name>
</gene>
<sequence length="147" mass="17383">YTLEQVAVLVIKRMNVFLVDKEDLLKDVTKVMIELQPKVNNKMKFTSHVLFSKFVEYFMGFPGSVPVVFERATRKLKVYKGPEIKCELKTPYSRRKFMAVEHTRWFLKSGNKEYITFFESNKKKDDLSDSFLMCLNGCARMYKVLRL</sequence>
<feature type="non-terminal residue" evidence="1">
    <location>
        <position position="1"/>
    </location>
</feature>
<proteinExistence type="predicted"/>
<accession>A0A1X9VNW8</accession>
<evidence type="ECO:0000313" key="1">
    <source>
        <dbReference type="EMBL" id="ARR75008.1"/>
    </source>
</evidence>
<protein>
    <submittedName>
        <fullName evidence="1">Uncharacterized protein</fullName>
    </submittedName>
</protein>
<reference evidence="1" key="1">
    <citation type="journal article" date="2017" name="ISME J.">
        <title>Genomic exploration of individual giant ocean viruses.</title>
        <authorList>
            <person name="Wilson W.H."/>
            <person name="Gilg I.C."/>
            <person name="Moniruzzaman M."/>
            <person name="Field E.K."/>
            <person name="Koren S."/>
            <person name="LeCleir G.R."/>
            <person name="Martinez Martinez J."/>
            <person name="Poulton N.J."/>
            <person name="Swan B.K."/>
            <person name="Stepanauskas R."/>
            <person name="Wilhelm S.W."/>
        </authorList>
    </citation>
    <scope>NUCLEOTIDE SEQUENCE</scope>
</reference>